<dbReference type="Proteomes" id="UP000199512">
    <property type="component" value="Unassembled WGS sequence"/>
</dbReference>
<organism evidence="1 2">
    <name type="scientific">Peptostreptococcus russellii</name>
    <dbReference type="NCBI Taxonomy" id="215200"/>
    <lineage>
        <taxon>Bacteria</taxon>
        <taxon>Bacillati</taxon>
        <taxon>Bacillota</taxon>
        <taxon>Clostridia</taxon>
        <taxon>Peptostreptococcales</taxon>
        <taxon>Peptostreptococcaceae</taxon>
        <taxon>Peptostreptococcus</taxon>
    </lineage>
</organism>
<reference evidence="1 2" key="1">
    <citation type="submission" date="2016-10" db="EMBL/GenBank/DDBJ databases">
        <authorList>
            <person name="de Groot N.N."/>
        </authorList>
    </citation>
    <scope>NUCLEOTIDE SEQUENCE [LARGE SCALE GENOMIC DNA]</scope>
    <source>
        <strain evidence="1 2">Calf135</strain>
    </source>
</reference>
<dbReference type="AlphaFoldDB" id="A0A1H8JFV9"/>
<dbReference type="EMBL" id="FODF01000014">
    <property type="protein sequence ID" value="SEN79649.1"/>
    <property type="molecule type" value="Genomic_DNA"/>
</dbReference>
<dbReference type="STRING" id="215200.SAMN05216454_1142"/>
<sequence>MANKCRKRRYTITCKCGHEMEVNIGGYTEEYRQEVLEDCKNHVCYKCEAKDREEELKKSIPNIELTPLQGTEKQIAWAEDIRNKMLDKCKDNAEIMQIILTETSAKYFIENRNKEAKDIAVEILEKDLVIPEEIDETEFVEIEDEEAKEIRKNLVIKLEEIGYRLYNEDEVYNAILYLTRRIKNTILIRDFEGYKMDSLIENLNNRAKRYKKRHADREDAKIFR</sequence>
<dbReference type="RefSeq" id="WP_091975907.1">
    <property type="nucleotide sequence ID" value="NZ_FODF01000014.1"/>
</dbReference>
<protein>
    <submittedName>
        <fullName evidence="1">Uncharacterized protein</fullName>
    </submittedName>
</protein>
<keyword evidence="2" id="KW-1185">Reference proteome</keyword>
<evidence type="ECO:0000313" key="1">
    <source>
        <dbReference type="EMBL" id="SEN79649.1"/>
    </source>
</evidence>
<gene>
    <name evidence="1" type="ORF">SAMN05216454_1142</name>
</gene>
<name>A0A1H8JFV9_9FIRM</name>
<evidence type="ECO:0000313" key="2">
    <source>
        <dbReference type="Proteomes" id="UP000199512"/>
    </source>
</evidence>
<dbReference type="OrthoDB" id="2667318at2"/>
<accession>A0A1H8JFV9</accession>
<proteinExistence type="predicted"/>